<dbReference type="PANTHER" id="PTHR31527:SF0">
    <property type="entry name" value="RE64534P"/>
    <property type="match status" value="1"/>
</dbReference>
<organism evidence="3 4">
    <name type="scientific">Novosphingobium capsulatum</name>
    <dbReference type="NCBI Taxonomy" id="13688"/>
    <lineage>
        <taxon>Bacteria</taxon>
        <taxon>Pseudomonadati</taxon>
        <taxon>Pseudomonadota</taxon>
        <taxon>Alphaproteobacteria</taxon>
        <taxon>Sphingomonadales</taxon>
        <taxon>Sphingomonadaceae</taxon>
        <taxon>Novosphingobium</taxon>
    </lineage>
</organism>
<dbReference type="EMBL" id="JAVDRD010000008">
    <property type="protein sequence ID" value="MDR6512195.1"/>
    <property type="molecule type" value="Genomic_DNA"/>
</dbReference>
<proteinExistence type="predicted"/>
<feature type="region of interest" description="Disordered" evidence="1">
    <location>
        <begin position="1"/>
        <end position="20"/>
    </location>
</feature>
<evidence type="ECO:0000313" key="3">
    <source>
        <dbReference type="EMBL" id="MDR6512195.1"/>
    </source>
</evidence>
<dbReference type="Proteomes" id="UP001184150">
    <property type="component" value="Unassembled WGS sequence"/>
</dbReference>
<gene>
    <name evidence="3" type="ORF">J2792_003078</name>
</gene>
<accession>A0ABU1MPB9</accession>
<evidence type="ECO:0000313" key="4">
    <source>
        <dbReference type="Proteomes" id="UP001184150"/>
    </source>
</evidence>
<evidence type="ECO:0000256" key="1">
    <source>
        <dbReference type="SAM" id="MobiDB-lite"/>
    </source>
</evidence>
<dbReference type="Pfam" id="PF09347">
    <property type="entry name" value="DUF1989"/>
    <property type="match status" value="1"/>
</dbReference>
<evidence type="ECO:0000259" key="2">
    <source>
        <dbReference type="Pfam" id="PF09347"/>
    </source>
</evidence>
<dbReference type="InterPro" id="IPR018959">
    <property type="entry name" value="DUF1989"/>
</dbReference>
<dbReference type="RefSeq" id="WP_309805845.1">
    <property type="nucleotide sequence ID" value="NZ_JAVDRD010000008.1"/>
</dbReference>
<dbReference type="PANTHER" id="PTHR31527">
    <property type="entry name" value="RE64534P"/>
    <property type="match status" value="1"/>
</dbReference>
<sequence length="289" mass="30770">MTDTLTPSPAPTPAAAGGNLANPLAARDHARSMGSTVVETMPVLPPKADDLPEGVDPADLVWEETIAAGGYATRVLARGTRLRLIDTRGDACAGLQVFNAAMPTERLNVADTVKVQWNAYLGAGKLLLSDMGRVLLSIVEDDAGTHDCFAGTSNAASNAAKYGEGRNSGACPNGRDRFLLGAAKHGLTRRDVHPCINLFKGTRIEEDGTITPLVGPFAPTRQVLLRAEMDVIVVIANVPHVLDPRAEYSVTPLRATAWRGPATLGNDPIRNATPEGLRAFLNVEDYFRR</sequence>
<dbReference type="InterPro" id="IPR017792">
    <property type="entry name" value="UAAP1"/>
</dbReference>
<protein>
    <submittedName>
        <fullName evidence="3">Urea carboxylase-associated protein 2</fullName>
    </submittedName>
</protein>
<keyword evidence="4" id="KW-1185">Reference proteome</keyword>
<dbReference type="NCBIfam" id="TIGR03425">
    <property type="entry name" value="urea_degr_2"/>
    <property type="match status" value="1"/>
</dbReference>
<feature type="domain" description="DUF1989" evidence="2">
    <location>
        <begin position="64"/>
        <end position="232"/>
    </location>
</feature>
<reference evidence="3 4" key="1">
    <citation type="submission" date="2023-07" db="EMBL/GenBank/DDBJ databases">
        <title>Sorghum-associated microbial communities from plants grown in Nebraska, USA.</title>
        <authorList>
            <person name="Schachtman D."/>
        </authorList>
    </citation>
    <scope>NUCLEOTIDE SEQUENCE [LARGE SCALE GENOMIC DNA]</scope>
    <source>
        <strain evidence="3 4">DS1027</strain>
    </source>
</reference>
<name>A0ABU1MPB9_9SPHN</name>
<comment type="caution">
    <text evidence="3">The sequence shown here is derived from an EMBL/GenBank/DDBJ whole genome shotgun (WGS) entry which is preliminary data.</text>
</comment>